<organism evidence="1 2">
    <name type="scientific">Shouchella lehensis G1</name>
    <dbReference type="NCBI Taxonomy" id="1246626"/>
    <lineage>
        <taxon>Bacteria</taxon>
        <taxon>Bacillati</taxon>
        <taxon>Bacillota</taxon>
        <taxon>Bacilli</taxon>
        <taxon>Bacillales</taxon>
        <taxon>Bacillaceae</taxon>
        <taxon>Shouchella</taxon>
    </lineage>
</organism>
<proteinExistence type="predicted"/>
<dbReference type="Pfam" id="PF10955">
    <property type="entry name" value="Fin"/>
    <property type="match status" value="1"/>
</dbReference>
<dbReference type="AlphaFoldDB" id="A0A060M3M4"/>
<dbReference type="InterPro" id="IPR020115">
    <property type="entry name" value="Fin"/>
</dbReference>
<dbReference type="KEGG" id="ble:BleG1_4070"/>
<dbReference type="PATRIC" id="fig|1246626.3.peg.4055"/>
<name>A0A060M3M4_9BACI</name>
<evidence type="ECO:0000313" key="2">
    <source>
        <dbReference type="Proteomes" id="UP000027142"/>
    </source>
</evidence>
<protein>
    <recommendedName>
        <fullName evidence="3">DUF2757 domain-containing protein</fullName>
    </recommendedName>
</protein>
<reference evidence="1 2" key="1">
    <citation type="journal article" date="2014" name="Gene">
        <title>A comparative genomic analysis of the alkalitolerant soil bacterium Bacillus lehensis G1.</title>
        <authorList>
            <person name="Noor Y.M."/>
            <person name="Samsulrizal N.H."/>
            <person name="Jema'on N.A."/>
            <person name="Low K.O."/>
            <person name="Ramli A.N."/>
            <person name="Alias N.I."/>
            <person name="Damis S.I."/>
            <person name="Fuzi S.F."/>
            <person name="Isa M.N."/>
            <person name="Murad A.M."/>
            <person name="Raih M.F."/>
            <person name="Bakar F.D."/>
            <person name="Najimudin N."/>
            <person name="Mahadi N.M."/>
            <person name="Illias R.M."/>
        </authorList>
    </citation>
    <scope>NUCLEOTIDE SEQUENCE [LARGE SCALE GENOMIC DNA]</scope>
    <source>
        <strain evidence="1 2">G1</strain>
    </source>
</reference>
<evidence type="ECO:0000313" key="1">
    <source>
        <dbReference type="EMBL" id="AIC96605.1"/>
    </source>
</evidence>
<dbReference type="RefSeq" id="WP_038484910.1">
    <property type="nucleotide sequence ID" value="NZ_CP003923.1"/>
</dbReference>
<dbReference type="Proteomes" id="UP000027142">
    <property type="component" value="Chromosome"/>
</dbReference>
<evidence type="ECO:0008006" key="3">
    <source>
        <dbReference type="Google" id="ProtNLM"/>
    </source>
</evidence>
<dbReference type="HOGENOM" id="CLU_184983_0_0_9"/>
<keyword evidence="2" id="KW-1185">Reference proteome</keyword>
<dbReference type="STRING" id="1246626.BleG1_4070"/>
<sequence>MAVHYGCKYCQKQMATLEDQYTFDELGISKLGAVDQLESVRVTQEGDVHIAAICEDCYQAFQLNPLLHETQNVIH</sequence>
<dbReference type="GO" id="GO:0010468">
    <property type="term" value="P:regulation of gene expression"/>
    <property type="evidence" value="ECO:0007669"/>
    <property type="project" value="InterPro"/>
</dbReference>
<accession>A0A060M3M4</accession>
<gene>
    <name evidence="1" type="ORF">BleG1_4070</name>
</gene>
<dbReference type="EMBL" id="CP003923">
    <property type="protein sequence ID" value="AIC96605.1"/>
    <property type="molecule type" value="Genomic_DNA"/>
</dbReference>
<dbReference type="OrthoDB" id="2084556at2"/>